<dbReference type="EMBL" id="CADCTB010000152">
    <property type="protein sequence ID" value="CAA9256018.1"/>
    <property type="molecule type" value="Genomic_DNA"/>
</dbReference>
<dbReference type="Pfam" id="PF00270">
    <property type="entry name" value="DEAD"/>
    <property type="match status" value="1"/>
</dbReference>
<dbReference type="InterPro" id="IPR044742">
    <property type="entry name" value="DEAD/DEAH_RhlB"/>
</dbReference>
<evidence type="ECO:0000256" key="6">
    <source>
        <dbReference type="PROSITE-ProRule" id="PRU00552"/>
    </source>
</evidence>
<evidence type="ECO:0000259" key="10">
    <source>
        <dbReference type="PROSITE" id="PS51195"/>
    </source>
</evidence>
<name>A0A6J4INZ5_9ACTN</name>
<evidence type="ECO:0000256" key="2">
    <source>
        <dbReference type="ARBA" id="ARBA00022801"/>
    </source>
</evidence>
<dbReference type="GO" id="GO:0005524">
    <property type="term" value="F:ATP binding"/>
    <property type="evidence" value="ECO:0007669"/>
    <property type="project" value="UniProtKB-KW"/>
</dbReference>
<dbReference type="PROSITE" id="PS00039">
    <property type="entry name" value="DEAD_ATP_HELICASE"/>
    <property type="match status" value="1"/>
</dbReference>
<dbReference type="GO" id="GO:0003676">
    <property type="term" value="F:nucleic acid binding"/>
    <property type="evidence" value="ECO:0007669"/>
    <property type="project" value="InterPro"/>
</dbReference>
<feature type="domain" description="Helicase C-terminal" evidence="9">
    <location>
        <begin position="256"/>
        <end position="402"/>
    </location>
</feature>
<keyword evidence="1 7" id="KW-0547">Nucleotide-binding</keyword>
<gene>
    <name evidence="11" type="ORF">AVDCRST_MAG10-2512</name>
</gene>
<dbReference type="Gene3D" id="3.40.50.300">
    <property type="entry name" value="P-loop containing nucleotide triphosphate hydrolases"/>
    <property type="match status" value="2"/>
</dbReference>
<dbReference type="PANTHER" id="PTHR47959">
    <property type="entry name" value="ATP-DEPENDENT RNA HELICASE RHLE-RELATED"/>
    <property type="match status" value="1"/>
</dbReference>
<dbReference type="InterPro" id="IPR000629">
    <property type="entry name" value="RNA-helicase_DEAD-box_CS"/>
</dbReference>
<dbReference type="PROSITE" id="PS51195">
    <property type="entry name" value="Q_MOTIF"/>
    <property type="match status" value="1"/>
</dbReference>
<dbReference type="InterPro" id="IPR014014">
    <property type="entry name" value="RNA_helicase_DEAD_Q_motif"/>
</dbReference>
<feature type="short sequence motif" description="Q motif" evidence="6">
    <location>
        <begin position="24"/>
        <end position="52"/>
    </location>
</feature>
<dbReference type="InterPro" id="IPR014001">
    <property type="entry name" value="Helicase_ATP-bd"/>
</dbReference>
<dbReference type="PROSITE" id="PS51192">
    <property type="entry name" value="HELICASE_ATP_BIND_1"/>
    <property type="match status" value="1"/>
</dbReference>
<feature type="domain" description="DEAD-box RNA helicase Q" evidence="10">
    <location>
        <begin position="24"/>
        <end position="52"/>
    </location>
</feature>
<dbReference type="CDD" id="cd18787">
    <property type="entry name" value="SF2_C_DEAD"/>
    <property type="match status" value="1"/>
</dbReference>
<dbReference type="GO" id="GO:0016787">
    <property type="term" value="F:hydrolase activity"/>
    <property type="evidence" value="ECO:0007669"/>
    <property type="project" value="UniProtKB-KW"/>
</dbReference>
<dbReference type="InterPro" id="IPR001650">
    <property type="entry name" value="Helicase_C-like"/>
</dbReference>
<dbReference type="SUPFAM" id="SSF52540">
    <property type="entry name" value="P-loop containing nucleoside triphosphate hydrolases"/>
    <property type="match status" value="1"/>
</dbReference>
<keyword evidence="2 7" id="KW-0378">Hydrolase</keyword>
<comment type="similarity">
    <text evidence="5 7">Belongs to the DEAD box helicase family.</text>
</comment>
<protein>
    <submittedName>
        <fullName evidence="11">ATP-dependent RNA helicase</fullName>
    </submittedName>
</protein>
<proteinExistence type="inferred from homology"/>
<evidence type="ECO:0000259" key="8">
    <source>
        <dbReference type="PROSITE" id="PS51192"/>
    </source>
</evidence>
<dbReference type="SMART" id="SM00487">
    <property type="entry name" value="DEXDc"/>
    <property type="match status" value="1"/>
</dbReference>
<dbReference type="InterPro" id="IPR027417">
    <property type="entry name" value="P-loop_NTPase"/>
</dbReference>
<accession>A0A6J4INZ5</accession>
<evidence type="ECO:0000256" key="5">
    <source>
        <dbReference type="ARBA" id="ARBA00038437"/>
    </source>
</evidence>
<feature type="domain" description="Helicase ATP-binding" evidence="8">
    <location>
        <begin position="55"/>
        <end position="226"/>
    </location>
</feature>
<sequence>MPGRRVGGFGPPPSRTQEHIIATKSFAALGVAPDLSAALAAAGITSPFPIQSLTIPDALAGRDVCGKAETGSGKTLAFGLPVIMRTTEAKPHRPKALILVPTRELAHQVQEVLTPLAASRGLSLSAVYGGAPMDRQVKALKRGVEIVVATPGRLIDLGDRGDISMSDVEMLVLDEADRMVDMGFLPQVEWVLRRLPESHQTLLFSATLDRDVDHLVQTYVRNPARHEVMSEAPTVESMEHRFLKVHQMDKVKVASAIAQGVFRTLVFVRTKRGADRLVLQMRKEGVKAEVLHGDLTQSARQRALQKFIAGDVGILVATDVAARGLDIDGVDVVVHYDPPEDHKAYLHRSGRTARAGETGVAVSLLLWDQVAEAEKLRKRLGIRQPLVEAFSNDVRLRTLAADVWGPLDEAATGTESTAVQATHTIARRMGGGAGRRRRR</sequence>
<keyword evidence="4 7" id="KW-0067">ATP-binding</keyword>
<dbReference type="PROSITE" id="PS51194">
    <property type="entry name" value="HELICASE_CTER"/>
    <property type="match status" value="1"/>
</dbReference>
<evidence type="ECO:0000256" key="4">
    <source>
        <dbReference type="ARBA" id="ARBA00022840"/>
    </source>
</evidence>
<dbReference type="GO" id="GO:0003724">
    <property type="term" value="F:RNA helicase activity"/>
    <property type="evidence" value="ECO:0007669"/>
    <property type="project" value="InterPro"/>
</dbReference>
<evidence type="ECO:0000256" key="1">
    <source>
        <dbReference type="ARBA" id="ARBA00022741"/>
    </source>
</evidence>
<dbReference type="InterPro" id="IPR011545">
    <property type="entry name" value="DEAD/DEAH_box_helicase_dom"/>
</dbReference>
<evidence type="ECO:0000313" key="11">
    <source>
        <dbReference type="EMBL" id="CAA9256018.1"/>
    </source>
</evidence>
<evidence type="ECO:0000256" key="3">
    <source>
        <dbReference type="ARBA" id="ARBA00022806"/>
    </source>
</evidence>
<dbReference type="PANTHER" id="PTHR47959:SF13">
    <property type="entry name" value="ATP-DEPENDENT RNA HELICASE RHLE"/>
    <property type="match status" value="1"/>
</dbReference>
<dbReference type="InterPro" id="IPR050079">
    <property type="entry name" value="DEAD_box_RNA_helicase"/>
</dbReference>
<organism evidence="11">
    <name type="scientific">uncultured Acidimicrobiales bacterium</name>
    <dbReference type="NCBI Taxonomy" id="310071"/>
    <lineage>
        <taxon>Bacteria</taxon>
        <taxon>Bacillati</taxon>
        <taxon>Actinomycetota</taxon>
        <taxon>Acidimicrobiia</taxon>
        <taxon>Acidimicrobiales</taxon>
        <taxon>environmental samples</taxon>
    </lineage>
</organism>
<dbReference type="SMART" id="SM00490">
    <property type="entry name" value="HELICc"/>
    <property type="match status" value="1"/>
</dbReference>
<dbReference type="Pfam" id="PF00271">
    <property type="entry name" value="Helicase_C"/>
    <property type="match status" value="1"/>
</dbReference>
<dbReference type="GO" id="GO:0005829">
    <property type="term" value="C:cytosol"/>
    <property type="evidence" value="ECO:0007669"/>
    <property type="project" value="TreeGrafter"/>
</dbReference>
<dbReference type="CDD" id="cd00268">
    <property type="entry name" value="DEADc"/>
    <property type="match status" value="1"/>
</dbReference>
<evidence type="ECO:0000256" key="7">
    <source>
        <dbReference type="RuleBase" id="RU000492"/>
    </source>
</evidence>
<reference evidence="11" key="1">
    <citation type="submission" date="2020-02" db="EMBL/GenBank/DDBJ databases">
        <authorList>
            <person name="Meier V. D."/>
        </authorList>
    </citation>
    <scope>NUCLEOTIDE SEQUENCE</scope>
    <source>
        <strain evidence="11">AVDCRST_MAG10</strain>
    </source>
</reference>
<keyword evidence="3 7" id="KW-0347">Helicase</keyword>
<evidence type="ECO:0000259" key="9">
    <source>
        <dbReference type="PROSITE" id="PS51194"/>
    </source>
</evidence>
<dbReference type="AlphaFoldDB" id="A0A6J4INZ5"/>